<keyword evidence="4" id="KW-1185">Reference proteome</keyword>
<dbReference type="Proteomes" id="UP000193642">
    <property type="component" value="Unassembled WGS sequence"/>
</dbReference>
<name>A0A1Y2CQ45_9FUNG</name>
<dbReference type="Pfam" id="PF00085">
    <property type="entry name" value="Thioredoxin"/>
    <property type="match status" value="1"/>
</dbReference>
<dbReference type="STRING" id="329046.A0A1Y2CQ45"/>
<accession>A0A1Y2CQ45</accession>
<dbReference type="EMBL" id="MCGO01000010">
    <property type="protein sequence ID" value="ORY48954.1"/>
    <property type="molecule type" value="Genomic_DNA"/>
</dbReference>
<dbReference type="FunFam" id="3.40.30.10:FF:000245">
    <property type="entry name" value="Thioredoxin"/>
    <property type="match status" value="1"/>
</dbReference>
<evidence type="ECO:0000259" key="2">
    <source>
        <dbReference type="PROSITE" id="PS51352"/>
    </source>
</evidence>
<feature type="domain" description="Thioredoxin" evidence="2">
    <location>
        <begin position="1"/>
        <end position="105"/>
    </location>
</feature>
<evidence type="ECO:0000313" key="3">
    <source>
        <dbReference type="EMBL" id="ORY48954.1"/>
    </source>
</evidence>
<dbReference type="Gene3D" id="3.40.30.10">
    <property type="entry name" value="Glutaredoxin"/>
    <property type="match status" value="1"/>
</dbReference>
<dbReference type="PROSITE" id="PS00194">
    <property type="entry name" value="THIOREDOXIN_1"/>
    <property type="match status" value="1"/>
</dbReference>
<dbReference type="InterPro" id="IPR036249">
    <property type="entry name" value="Thioredoxin-like_sf"/>
</dbReference>
<dbReference type="SUPFAM" id="SSF52833">
    <property type="entry name" value="Thioredoxin-like"/>
    <property type="match status" value="1"/>
</dbReference>
<dbReference type="OrthoDB" id="10263751at2759"/>
<dbReference type="PROSITE" id="PS51352">
    <property type="entry name" value="THIOREDOXIN_2"/>
    <property type="match status" value="1"/>
</dbReference>
<dbReference type="CDD" id="cd02947">
    <property type="entry name" value="TRX_family"/>
    <property type="match status" value="1"/>
</dbReference>
<reference evidence="3 4" key="1">
    <citation type="submission" date="2016-07" db="EMBL/GenBank/DDBJ databases">
        <title>Pervasive Adenine N6-methylation of Active Genes in Fungi.</title>
        <authorList>
            <consortium name="DOE Joint Genome Institute"/>
            <person name="Mondo S.J."/>
            <person name="Dannebaum R.O."/>
            <person name="Kuo R.C."/>
            <person name="Labutti K."/>
            <person name="Haridas S."/>
            <person name="Kuo A."/>
            <person name="Salamov A."/>
            <person name="Ahrendt S.R."/>
            <person name="Lipzen A."/>
            <person name="Sullivan W."/>
            <person name="Andreopoulos W.B."/>
            <person name="Clum A."/>
            <person name="Lindquist E."/>
            <person name="Daum C."/>
            <person name="Ramamoorthy G.K."/>
            <person name="Gryganskyi A."/>
            <person name="Culley D."/>
            <person name="Magnuson J.K."/>
            <person name="James T.Y."/>
            <person name="O'Malley M.A."/>
            <person name="Stajich J.E."/>
            <person name="Spatafora J.W."/>
            <person name="Visel A."/>
            <person name="Grigoriev I.V."/>
        </authorList>
    </citation>
    <scope>NUCLEOTIDE SEQUENCE [LARGE SCALE GENOMIC DNA]</scope>
    <source>
        <strain evidence="3 4">JEL800</strain>
    </source>
</reference>
<organism evidence="3 4">
    <name type="scientific">Rhizoclosmatium globosum</name>
    <dbReference type="NCBI Taxonomy" id="329046"/>
    <lineage>
        <taxon>Eukaryota</taxon>
        <taxon>Fungi</taxon>
        <taxon>Fungi incertae sedis</taxon>
        <taxon>Chytridiomycota</taxon>
        <taxon>Chytridiomycota incertae sedis</taxon>
        <taxon>Chytridiomycetes</taxon>
        <taxon>Chytridiales</taxon>
        <taxon>Chytriomycetaceae</taxon>
        <taxon>Rhizoclosmatium</taxon>
    </lineage>
</organism>
<dbReference type="PRINTS" id="PR00421">
    <property type="entry name" value="THIOREDOXIN"/>
</dbReference>
<proteinExistence type="predicted"/>
<gene>
    <name evidence="3" type="ORF">BCR33DRAFT_847649</name>
</gene>
<dbReference type="InterPro" id="IPR013766">
    <property type="entry name" value="Thioredoxin_domain"/>
</dbReference>
<comment type="caution">
    <text evidence="3">The sequence shown here is derived from an EMBL/GenBank/DDBJ whole genome shotgun (WGS) entry which is preliminary data.</text>
</comment>
<dbReference type="PANTHER" id="PTHR46115">
    <property type="entry name" value="THIOREDOXIN-LIKE PROTEIN 1"/>
    <property type="match status" value="1"/>
</dbReference>
<keyword evidence="1" id="KW-1015">Disulfide bond</keyword>
<protein>
    <submittedName>
        <fullName evidence="3">Thioredoxin-domain-containing protein</fullName>
    </submittedName>
</protein>
<sequence>MTVITITSVSEFNKHTGGSKLAVVDFTATWCGPCKMVAPRFDALSSKFPNCVFLKVDVDDQKDIAATHGVRAMPTFMLFKEGRKIEEVVGADINKVERLVTTHAAGSSGFPSSGGRVLGSGATAGGNKSSGVAGLGAQVRTLESPTYSPTCLQCISSICLLDS</sequence>
<evidence type="ECO:0000256" key="1">
    <source>
        <dbReference type="ARBA" id="ARBA00023157"/>
    </source>
</evidence>
<dbReference type="InterPro" id="IPR017937">
    <property type="entry name" value="Thioredoxin_CS"/>
</dbReference>
<dbReference type="AlphaFoldDB" id="A0A1Y2CQ45"/>
<evidence type="ECO:0000313" key="4">
    <source>
        <dbReference type="Proteomes" id="UP000193642"/>
    </source>
</evidence>